<name>A0AAN6ZHT3_9PEZI</name>
<dbReference type="PANTHER" id="PTHR28286">
    <property type="match status" value="1"/>
</dbReference>
<feature type="transmembrane region" description="Helical" evidence="6">
    <location>
        <begin position="224"/>
        <end position="244"/>
    </location>
</feature>
<evidence type="ECO:0000313" key="8">
    <source>
        <dbReference type="Proteomes" id="UP001302676"/>
    </source>
</evidence>
<comment type="subcellular location">
    <subcellularLocation>
        <location evidence="1">Membrane</location>
        <topology evidence="1">Multi-pass membrane protein</topology>
    </subcellularLocation>
</comment>
<evidence type="ECO:0000256" key="3">
    <source>
        <dbReference type="ARBA" id="ARBA00022692"/>
    </source>
</evidence>
<dbReference type="GO" id="GO:0005783">
    <property type="term" value="C:endoplasmic reticulum"/>
    <property type="evidence" value="ECO:0007669"/>
    <property type="project" value="TreeGrafter"/>
</dbReference>
<reference evidence="7" key="1">
    <citation type="journal article" date="2023" name="Mol. Phylogenet. Evol.">
        <title>Genome-scale phylogeny and comparative genomics of the fungal order Sordariales.</title>
        <authorList>
            <person name="Hensen N."/>
            <person name="Bonometti L."/>
            <person name="Westerberg I."/>
            <person name="Brannstrom I.O."/>
            <person name="Guillou S."/>
            <person name="Cros-Aarteil S."/>
            <person name="Calhoun S."/>
            <person name="Haridas S."/>
            <person name="Kuo A."/>
            <person name="Mondo S."/>
            <person name="Pangilinan J."/>
            <person name="Riley R."/>
            <person name="LaButti K."/>
            <person name="Andreopoulos B."/>
            <person name="Lipzen A."/>
            <person name="Chen C."/>
            <person name="Yan M."/>
            <person name="Daum C."/>
            <person name="Ng V."/>
            <person name="Clum A."/>
            <person name="Steindorff A."/>
            <person name="Ohm R.A."/>
            <person name="Martin F."/>
            <person name="Silar P."/>
            <person name="Natvig D.O."/>
            <person name="Lalanne C."/>
            <person name="Gautier V."/>
            <person name="Ament-Velasquez S.L."/>
            <person name="Kruys A."/>
            <person name="Hutchinson M.I."/>
            <person name="Powell A.J."/>
            <person name="Barry K."/>
            <person name="Miller A.N."/>
            <person name="Grigoriev I.V."/>
            <person name="Debuchy R."/>
            <person name="Gladieux P."/>
            <person name="Hiltunen Thoren M."/>
            <person name="Johannesson H."/>
        </authorList>
    </citation>
    <scope>NUCLEOTIDE SEQUENCE</scope>
    <source>
        <strain evidence="7">CBS 141.50</strain>
    </source>
</reference>
<feature type="transmembrane region" description="Helical" evidence="6">
    <location>
        <begin position="105"/>
        <end position="123"/>
    </location>
</feature>
<dbReference type="CDD" id="cd15239">
    <property type="entry name" value="7tm_YRO2_fungal-like"/>
    <property type="match status" value="1"/>
</dbReference>
<evidence type="ECO:0000256" key="4">
    <source>
        <dbReference type="ARBA" id="ARBA00022989"/>
    </source>
</evidence>
<dbReference type="Gene3D" id="1.20.1070.10">
    <property type="entry name" value="Rhodopsin 7-helix transmembrane proteins"/>
    <property type="match status" value="1"/>
</dbReference>
<evidence type="ECO:0000256" key="1">
    <source>
        <dbReference type="ARBA" id="ARBA00004141"/>
    </source>
</evidence>
<dbReference type="PANTHER" id="PTHR28286:SF1">
    <property type="entry name" value="30 KDA HEAT SHOCK PROTEIN-RELATED"/>
    <property type="match status" value="1"/>
</dbReference>
<protein>
    <recommendedName>
        <fullName evidence="9">Opsin</fullName>
    </recommendedName>
</protein>
<dbReference type="AlphaFoldDB" id="A0AAN6ZHT3"/>
<dbReference type="GeneID" id="87821586"/>
<reference evidence="7" key="2">
    <citation type="submission" date="2023-05" db="EMBL/GenBank/DDBJ databases">
        <authorList>
            <consortium name="Lawrence Berkeley National Laboratory"/>
            <person name="Steindorff A."/>
            <person name="Hensen N."/>
            <person name="Bonometti L."/>
            <person name="Westerberg I."/>
            <person name="Brannstrom I.O."/>
            <person name="Guillou S."/>
            <person name="Cros-Aarteil S."/>
            <person name="Calhoun S."/>
            <person name="Haridas S."/>
            <person name="Kuo A."/>
            <person name="Mondo S."/>
            <person name="Pangilinan J."/>
            <person name="Riley R."/>
            <person name="Labutti K."/>
            <person name="Andreopoulos B."/>
            <person name="Lipzen A."/>
            <person name="Chen C."/>
            <person name="Yanf M."/>
            <person name="Daum C."/>
            <person name="Ng V."/>
            <person name="Clum A."/>
            <person name="Ohm R."/>
            <person name="Martin F."/>
            <person name="Silar P."/>
            <person name="Natvig D."/>
            <person name="Lalanne C."/>
            <person name="Gautier V."/>
            <person name="Ament-Velasquez S.L."/>
            <person name="Kruys A."/>
            <person name="Hutchinson M.I."/>
            <person name="Powell A.J."/>
            <person name="Barry K."/>
            <person name="Miller A.N."/>
            <person name="Grigoriev I.V."/>
            <person name="Debuchy R."/>
            <person name="Gladieux P."/>
            <person name="Thoren M.H."/>
            <person name="Johannesson H."/>
        </authorList>
    </citation>
    <scope>NUCLEOTIDE SEQUENCE</scope>
    <source>
        <strain evidence="7">CBS 141.50</strain>
    </source>
</reference>
<proteinExistence type="inferred from homology"/>
<feature type="transmembrane region" description="Helical" evidence="6">
    <location>
        <begin position="58"/>
        <end position="76"/>
    </location>
</feature>
<dbReference type="Proteomes" id="UP001302676">
    <property type="component" value="Unassembled WGS sequence"/>
</dbReference>
<evidence type="ECO:0000313" key="7">
    <source>
        <dbReference type="EMBL" id="KAK4139685.1"/>
    </source>
</evidence>
<feature type="transmembrane region" description="Helical" evidence="6">
    <location>
        <begin position="30"/>
        <end position="51"/>
    </location>
</feature>
<dbReference type="GO" id="GO:0005886">
    <property type="term" value="C:plasma membrane"/>
    <property type="evidence" value="ECO:0007669"/>
    <property type="project" value="TreeGrafter"/>
</dbReference>
<dbReference type="PRINTS" id="PR00251">
    <property type="entry name" value="BACTRLOPSIN"/>
</dbReference>
<evidence type="ECO:0008006" key="9">
    <source>
        <dbReference type="Google" id="ProtNLM"/>
    </source>
</evidence>
<accession>A0AAN6ZHT3</accession>
<keyword evidence="4 6" id="KW-1133">Transmembrane helix</keyword>
<comment type="similarity">
    <text evidence="2">Belongs to the archaeal/bacterial/fungal opsin family.</text>
</comment>
<evidence type="ECO:0000256" key="6">
    <source>
        <dbReference type="SAM" id="Phobius"/>
    </source>
</evidence>
<sequence length="286" mass="31340">MALLLTRNDALSANPPAGVDETLSVHGSEWLWAVTAIYIVAFLGLLCFCFASHESRRVFHYTFTVALLVGAVAYYAQASDLGWSAVKQADNAGNGLVRQVFYAKYINWSISFPAVVLALGLLSGVSWTTIICNIFIAWLWVLTYLAAAYTTTNYKWGFFAFGTFSWVILAMSTLNESRLLAARLGIGRDYVILAAWPNMLWLLYPVAFGLSDGGYVIGVTGSAIFFGVLDVLMVPVLCFAFLILGRKWDWARLNLAFSEYRGSGHGRIPLEKEPVIAQGGTNTSAA</sequence>
<keyword evidence="8" id="KW-1185">Reference proteome</keyword>
<evidence type="ECO:0000256" key="5">
    <source>
        <dbReference type="ARBA" id="ARBA00023136"/>
    </source>
</evidence>
<evidence type="ECO:0000256" key="2">
    <source>
        <dbReference type="ARBA" id="ARBA00008130"/>
    </source>
</evidence>
<dbReference type="SMART" id="SM01021">
    <property type="entry name" value="Bac_rhodopsin"/>
    <property type="match status" value="1"/>
</dbReference>
<keyword evidence="5 6" id="KW-0472">Membrane</keyword>
<dbReference type="SUPFAM" id="SSF81321">
    <property type="entry name" value="Family A G protein-coupled receptor-like"/>
    <property type="match status" value="1"/>
</dbReference>
<dbReference type="RefSeq" id="XP_062633056.1">
    <property type="nucleotide sequence ID" value="XM_062784973.1"/>
</dbReference>
<feature type="transmembrane region" description="Helical" evidence="6">
    <location>
        <begin position="130"/>
        <end position="150"/>
    </location>
</feature>
<organism evidence="7 8">
    <name type="scientific">Dichotomopilus funicola</name>
    <dbReference type="NCBI Taxonomy" id="1934379"/>
    <lineage>
        <taxon>Eukaryota</taxon>
        <taxon>Fungi</taxon>
        <taxon>Dikarya</taxon>
        <taxon>Ascomycota</taxon>
        <taxon>Pezizomycotina</taxon>
        <taxon>Sordariomycetes</taxon>
        <taxon>Sordariomycetidae</taxon>
        <taxon>Sordariales</taxon>
        <taxon>Chaetomiaceae</taxon>
        <taxon>Dichotomopilus</taxon>
    </lineage>
</organism>
<feature type="transmembrane region" description="Helical" evidence="6">
    <location>
        <begin position="156"/>
        <end position="174"/>
    </location>
</feature>
<feature type="transmembrane region" description="Helical" evidence="6">
    <location>
        <begin position="186"/>
        <end position="204"/>
    </location>
</feature>
<dbReference type="Pfam" id="PF01036">
    <property type="entry name" value="Bac_rhodopsin"/>
    <property type="match status" value="1"/>
</dbReference>
<dbReference type="InterPro" id="IPR043476">
    <property type="entry name" value="Yro2-like_7TM"/>
</dbReference>
<dbReference type="InterPro" id="IPR001425">
    <property type="entry name" value="Arc/bac/fun_rhodopsins"/>
</dbReference>
<keyword evidence="3 6" id="KW-0812">Transmembrane</keyword>
<comment type="caution">
    <text evidence="7">The sequence shown here is derived from an EMBL/GenBank/DDBJ whole genome shotgun (WGS) entry which is preliminary data.</text>
</comment>
<gene>
    <name evidence="7" type="ORF">C8A04DRAFT_40519</name>
</gene>
<dbReference type="EMBL" id="MU853653">
    <property type="protein sequence ID" value="KAK4139685.1"/>
    <property type="molecule type" value="Genomic_DNA"/>
</dbReference>